<accession>A0AAW3ZR78</accession>
<evidence type="ECO:0000313" key="5">
    <source>
        <dbReference type="EMBL" id="MBD8526761.1"/>
    </source>
</evidence>
<dbReference type="SMART" id="SM00028">
    <property type="entry name" value="TPR"/>
    <property type="match status" value="6"/>
</dbReference>
<feature type="transmembrane region" description="Helical" evidence="4">
    <location>
        <begin position="21"/>
        <end position="39"/>
    </location>
</feature>
<feature type="repeat" description="TPR" evidence="3">
    <location>
        <begin position="518"/>
        <end position="551"/>
    </location>
</feature>
<dbReference type="SUPFAM" id="SSF55073">
    <property type="entry name" value="Nucleotide cyclase"/>
    <property type="match status" value="1"/>
</dbReference>
<dbReference type="InterPro" id="IPR029787">
    <property type="entry name" value="Nucleotide_cyclase"/>
</dbReference>
<evidence type="ECO:0000313" key="6">
    <source>
        <dbReference type="Proteomes" id="UP000613768"/>
    </source>
</evidence>
<evidence type="ECO:0000256" key="3">
    <source>
        <dbReference type="PROSITE-ProRule" id="PRU00339"/>
    </source>
</evidence>
<dbReference type="PROSITE" id="PS50293">
    <property type="entry name" value="TPR_REGION"/>
    <property type="match status" value="2"/>
</dbReference>
<keyword evidence="1" id="KW-0677">Repeat</keyword>
<dbReference type="PROSITE" id="PS50005">
    <property type="entry name" value="TPR"/>
    <property type="match status" value="5"/>
</dbReference>
<dbReference type="Pfam" id="PF14559">
    <property type="entry name" value="TPR_19"/>
    <property type="match status" value="1"/>
</dbReference>
<feature type="transmembrane region" description="Helical" evidence="4">
    <location>
        <begin position="51"/>
        <end position="70"/>
    </location>
</feature>
<gene>
    <name evidence="5" type="ORF">IFO71_13545</name>
</gene>
<protein>
    <submittedName>
        <fullName evidence="5">Tetratricopeptide repeat protein</fullName>
    </submittedName>
</protein>
<reference evidence="5 6" key="1">
    <citation type="submission" date="2020-09" db="EMBL/GenBank/DDBJ databases">
        <title>Pseudoxanthomonas sp. CAU 1598 isolated from sand of Yaerae Beach.</title>
        <authorList>
            <person name="Kim W."/>
        </authorList>
    </citation>
    <scope>NUCLEOTIDE SEQUENCE [LARGE SCALE GENOMIC DNA]</scope>
    <source>
        <strain evidence="5 6">CAU 1598</strain>
    </source>
</reference>
<feature type="transmembrane region" description="Helical" evidence="4">
    <location>
        <begin position="270"/>
        <end position="291"/>
    </location>
</feature>
<feature type="repeat" description="TPR" evidence="3">
    <location>
        <begin position="654"/>
        <end position="686"/>
    </location>
</feature>
<dbReference type="PANTHER" id="PTHR44943">
    <property type="entry name" value="CELLULOSE SYNTHASE OPERON PROTEIN C"/>
    <property type="match status" value="1"/>
</dbReference>
<evidence type="ECO:0000256" key="2">
    <source>
        <dbReference type="ARBA" id="ARBA00022803"/>
    </source>
</evidence>
<feature type="repeat" description="TPR" evidence="3">
    <location>
        <begin position="552"/>
        <end position="585"/>
    </location>
</feature>
<dbReference type="Gene3D" id="3.30.70.1230">
    <property type="entry name" value="Nucleotide cyclase"/>
    <property type="match status" value="1"/>
</dbReference>
<dbReference type="PANTHER" id="PTHR44943:SF8">
    <property type="entry name" value="TPR REPEAT-CONTAINING PROTEIN MJ0263"/>
    <property type="match status" value="1"/>
</dbReference>
<evidence type="ECO:0000256" key="4">
    <source>
        <dbReference type="SAM" id="Phobius"/>
    </source>
</evidence>
<sequence>MSNPIYQWYFELQRRKVFQAALAYIAGGWLLLQVTEILAEAFDLPSWTIRLVFVLLALGFPLVLFLAWVFDVSPQGMVRTSGRAGNNEWLAAVLWLHLPPQHDEVGNRVRRPLARFERAVLTRSSLWRHWDGEQGQLVMSTARKAMHAAQLLQKVAAQDGVPLSIGLAVGSVHQDGEQIDGEAVQVARELALTAPGGEIRGTEQIHDELINASELEGEFVGPVSIAALAHPVRSYRLRWQEAATAEGERRAGGRRQEDLLPSVPARSRRWIAVFGSMTVALVLLLGAGWWLSRGDSESEARSAAELPTLENSASSARYVELSAIADPQRVLSESERHGLQAAVQQIFEYLPGLYAADQAIPVDAALTLSSSIDRSAERYRLQMVMAADEDSAIQTLELANPSLQRLYAEMQDALIAMLAARFSIQPESMPHEEPMPPELYSMLLEAQHALTAVPSLERTERLQTALEPYLDQQANNLLLHTTYCDLMTSKAQMLKDAAVLGKGEASCSRIAGSAQPTVEARLAYARYLQVRGRTAEAIREISRALSINPRNADAYDLLARAYQDQGNALQAEHTLLKAITMQPGYWRPLRSLALHQFEHSRYADAAKTYRRLLELAPNNGRAWSDLGAAHFMAGNIGEAANAFQRAVQLEPNQAALSNLGTMYYYLGRFEDAIRNYQLALRQAPNDFRLYGNLGDALRVQGQTEQAQQYYQQALDKLNDYLQTAGEDIDTQSLRILYEYHLGSRQHAYRDMLALAQQSPSNAELQLYAAILAKPLQDNGLVLEHLSRAVTLGYGAAIISVDPEFTYLGGDSRFSRLVSNQGV</sequence>
<name>A0AAW3ZR78_9GAMM</name>
<dbReference type="Proteomes" id="UP000613768">
    <property type="component" value="Unassembled WGS sequence"/>
</dbReference>
<dbReference type="InterPro" id="IPR011990">
    <property type="entry name" value="TPR-like_helical_dom_sf"/>
</dbReference>
<dbReference type="Pfam" id="PF13432">
    <property type="entry name" value="TPR_16"/>
    <property type="match status" value="1"/>
</dbReference>
<keyword evidence="2 3" id="KW-0802">TPR repeat</keyword>
<feature type="repeat" description="TPR" evidence="3">
    <location>
        <begin position="620"/>
        <end position="653"/>
    </location>
</feature>
<dbReference type="RefSeq" id="WP_192030183.1">
    <property type="nucleotide sequence ID" value="NZ_JACYTR010000030.1"/>
</dbReference>
<feature type="repeat" description="TPR" evidence="3">
    <location>
        <begin position="586"/>
        <end position="619"/>
    </location>
</feature>
<keyword evidence="4" id="KW-0812">Transmembrane</keyword>
<proteinExistence type="predicted"/>
<dbReference type="AlphaFoldDB" id="A0AAW3ZR78"/>
<keyword evidence="4" id="KW-0472">Membrane</keyword>
<dbReference type="Gene3D" id="1.25.40.10">
    <property type="entry name" value="Tetratricopeptide repeat domain"/>
    <property type="match status" value="2"/>
</dbReference>
<dbReference type="InterPro" id="IPR019734">
    <property type="entry name" value="TPR_rpt"/>
</dbReference>
<organism evidence="5 6">
    <name type="scientific">Pseudomarimonas arenosa</name>
    <dbReference type="NCBI Taxonomy" id="2774145"/>
    <lineage>
        <taxon>Bacteria</taxon>
        <taxon>Pseudomonadati</taxon>
        <taxon>Pseudomonadota</taxon>
        <taxon>Gammaproteobacteria</taxon>
        <taxon>Lysobacterales</taxon>
        <taxon>Lysobacteraceae</taxon>
        <taxon>Pseudomarimonas</taxon>
    </lineage>
</organism>
<comment type="caution">
    <text evidence="5">The sequence shown here is derived from an EMBL/GenBank/DDBJ whole genome shotgun (WGS) entry which is preliminary data.</text>
</comment>
<dbReference type="SUPFAM" id="SSF48452">
    <property type="entry name" value="TPR-like"/>
    <property type="match status" value="2"/>
</dbReference>
<keyword evidence="6" id="KW-1185">Reference proteome</keyword>
<keyword evidence="4" id="KW-1133">Transmembrane helix</keyword>
<dbReference type="EMBL" id="JACYTR010000030">
    <property type="protein sequence ID" value="MBD8526761.1"/>
    <property type="molecule type" value="Genomic_DNA"/>
</dbReference>
<dbReference type="InterPro" id="IPR051685">
    <property type="entry name" value="Ycf3/AcsC/BcsC/TPR_MFPF"/>
</dbReference>
<evidence type="ECO:0000256" key="1">
    <source>
        <dbReference type="ARBA" id="ARBA00022737"/>
    </source>
</evidence>
<dbReference type="Pfam" id="PF13424">
    <property type="entry name" value="TPR_12"/>
    <property type="match status" value="1"/>
</dbReference>